<organism evidence="3 4">
    <name type="scientific">Rhizophagus irregularis (strain DAOM 181602 / DAOM 197198 / MUCL 43194)</name>
    <name type="common">Arbuscular mycorrhizal fungus</name>
    <name type="synonym">Glomus intraradices</name>
    <dbReference type="NCBI Taxonomy" id="747089"/>
    <lineage>
        <taxon>Eukaryota</taxon>
        <taxon>Fungi</taxon>
        <taxon>Fungi incertae sedis</taxon>
        <taxon>Mucoromycota</taxon>
        <taxon>Glomeromycotina</taxon>
        <taxon>Glomeromycetes</taxon>
        <taxon>Glomerales</taxon>
        <taxon>Glomeraceae</taxon>
        <taxon>Rhizophagus</taxon>
    </lineage>
</organism>
<evidence type="ECO:0000259" key="1">
    <source>
        <dbReference type="Pfam" id="PF22693"/>
    </source>
</evidence>
<evidence type="ECO:0000313" key="4">
    <source>
        <dbReference type="Proteomes" id="UP000018888"/>
    </source>
</evidence>
<dbReference type="Pfam" id="PF22693">
    <property type="entry name" value="MACPF_1"/>
    <property type="match status" value="1"/>
</dbReference>
<reference evidence="3 4" key="2">
    <citation type="journal article" date="2018" name="New Phytol.">
        <title>High intraspecific genome diversity in the model arbuscular mycorrhizal symbiont Rhizophagus irregularis.</title>
        <authorList>
            <person name="Chen E.C.H."/>
            <person name="Morin E."/>
            <person name="Beaudet D."/>
            <person name="Noel J."/>
            <person name="Yildirir G."/>
            <person name="Ndikumana S."/>
            <person name="Charron P."/>
            <person name="St-Onge C."/>
            <person name="Giorgi J."/>
            <person name="Kruger M."/>
            <person name="Marton T."/>
            <person name="Ropars J."/>
            <person name="Grigoriev I.V."/>
            <person name="Hainaut M."/>
            <person name="Henrissat B."/>
            <person name="Roux C."/>
            <person name="Martin F."/>
            <person name="Corradi N."/>
        </authorList>
    </citation>
    <scope>NUCLEOTIDE SEQUENCE [LARGE SCALE GENOMIC DNA]</scope>
    <source>
        <strain evidence="3 4">DAOM 197198</strain>
    </source>
</reference>
<dbReference type="Proteomes" id="UP000018888">
    <property type="component" value="Unassembled WGS sequence"/>
</dbReference>
<sequence>MSTDNNVMVVIKIINNSQSPQNTSKFCRLNLNNNLSDIRKKLKNSKTINDIDTLLFSKKEGDEFVEITEEDFPLEEIIEVINKTNSKSYYLYLMKSLNPRWKILNEKFKLDYGRTMSSDGIKIAKKRAFILKDCELIEFGANGYKKGRLGFESKEDWMKKSNLFVNVDGINVHNFVEFGLSIESSQNKNYTEEINSTYQYTEIAKVSLKFDKENLVLTDDFKNKVTKAIQSKDHRSFREITEDYGQFIPTEIIFGGRVCFKDIKVSSENSSDKAKGGSFGVSFGSSKLQIGRNSGKSEKESNLCNSDCIRFLGGKHPDDENFDEKCWIESLKDYQDWDCIEFKNPINIFQLLSDNLYKKSFISLGKKILYTDTKDYNYILYGAGMYQIFELNDDNIPSHISKIIQNKNADCDIFASVINTKNSKDIFFNCQIFHTNNNKSNEKPSIIIHSIQKESKEFQKCEYKLKIKIMIIGYDINFSSNIRVELIKKKYNSQNQHEYYNSMILQPINHNNLIEKNIPFFGIPILSNFNSSNNSNIIGHNFCKSDNGLKIYTFSYCSKKNCYVKLPKFTFCTLIILDNISNTCTKLLPFEFSMIKNKPFINLEKFTESLDPKWISLYLPIDKDYSPIFYNQKKKKIKVNYIDCKCNKTCLVCKSKKLKISDKDKAICIIYSLSNNLIIK</sequence>
<evidence type="ECO:0000259" key="2">
    <source>
        <dbReference type="Pfam" id="PF24209"/>
    </source>
</evidence>
<name>A0A2P4PSY3_RHIID</name>
<feature type="domain" description="MACPF-like" evidence="1">
    <location>
        <begin position="179"/>
        <end position="358"/>
    </location>
</feature>
<gene>
    <name evidence="3" type="ORF">GLOIN_2v1778161</name>
</gene>
<evidence type="ECO:0000313" key="3">
    <source>
        <dbReference type="EMBL" id="POG68503.1"/>
    </source>
</evidence>
<dbReference type="VEuPathDB" id="FungiDB:RhiirFUN_018926"/>
<accession>A0A2P4PSY3</accession>
<evidence type="ECO:0008006" key="5">
    <source>
        <dbReference type="Google" id="ProtNLM"/>
    </source>
</evidence>
<comment type="caution">
    <text evidence="3">The sequence shown here is derived from an EMBL/GenBank/DDBJ whole genome shotgun (WGS) entry which is preliminary data.</text>
</comment>
<dbReference type="AlphaFoldDB" id="A0A2P4PSY3"/>
<feature type="domain" description="DUF7431" evidence="2">
    <location>
        <begin position="368"/>
        <end position="650"/>
    </location>
</feature>
<dbReference type="InterPro" id="IPR055854">
    <property type="entry name" value="DUF7431"/>
</dbReference>
<dbReference type="Pfam" id="PF24209">
    <property type="entry name" value="DUF7431"/>
    <property type="match status" value="1"/>
</dbReference>
<reference evidence="3 4" key="1">
    <citation type="journal article" date="2013" name="Proc. Natl. Acad. Sci. U.S.A.">
        <title>Genome of an arbuscular mycorrhizal fungus provides insight into the oldest plant symbiosis.</title>
        <authorList>
            <person name="Tisserant E."/>
            <person name="Malbreil M."/>
            <person name="Kuo A."/>
            <person name="Kohler A."/>
            <person name="Symeonidi A."/>
            <person name="Balestrini R."/>
            <person name="Charron P."/>
            <person name="Duensing N."/>
            <person name="Frei Dit Frey N."/>
            <person name="Gianinazzi-Pearson V."/>
            <person name="Gilbert L.B."/>
            <person name="Handa Y."/>
            <person name="Herr J.R."/>
            <person name="Hijri M."/>
            <person name="Koul R."/>
            <person name="Kawaguchi M."/>
            <person name="Krajinski F."/>
            <person name="Lammers P.J."/>
            <person name="Masclaux F.G."/>
            <person name="Murat C."/>
            <person name="Morin E."/>
            <person name="Ndikumana S."/>
            <person name="Pagni M."/>
            <person name="Petitpierre D."/>
            <person name="Requena N."/>
            <person name="Rosikiewicz P."/>
            <person name="Riley R."/>
            <person name="Saito K."/>
            <person name="San Clemente H."/>
            <person name="Shapiro H."/>
            <person name="van Tuinen D."/>
            <person name="Becard G."/>
            <person name="Bonfante P."/>
            <person name="Paszkowski U."/>
            <person name="Shachar-Hill Y.Y."/>
            <person name="Tuskan G.A."/>
            <person name="Young P.W."/>
            <person name="Sanders I.R."/>
            <person name="Henrissat B."/>
            <person name="Rensing S.A."/>
            <person name="Grigoriev I.V."/>
            <person name="Corradi N."/>
            <person name="Roux C."/>
            <person name="Martin F."/>
        </authorList>
    </citation>
    <scope>NUCLEOTIDE SEQUENCE [LARGE SCALE GENOMIC DNA]</scope>
    <source>
        <strain evidence="3 4">DAOM 197198</strain>
    </source>
</reference>
<proteinExistence type="predicted"/>
<dbReference type="EMBL" id="AUPC02000151">
    <property type="protein sequence ID" value="POG68503.1"/>
    <property type="molecule type" value="Genomic_DNA"/>
</dbReference>
<keyword evidence="4" id="KW-1185">Reference proteome</keyword>
<protein>
    <recommendedName>
        <fullName evidence="5">MACPF domain-containing protein</fullName>
    </recommendedName>
</protein>
<dbReference type="InterPro" id="IPR054586">
    <property type="entry name" value="MACPF_1_fungal"/>
</dbReference>